<protein>
    <submittedName>
        <fullName evidence="4">Uncharacterized protein</fullName>
    </submittedName>
</protein>
<reference evidence="6" key="3">
    <citation type="journal article" date="2020" name="Curr. Biol.">
        <title>Chromatin organization in early land plants reveals an ancestral association between H3K27me3, transposons, and constitutive heterochromatin.</title>
        <authorList>
            <person name="Montgomery S.A."/>
            <person name="Tanizawa Y."/>
            <person name="Galik B."/>
            <person name="Wang N."/>
            <person name="Ito T."/>
            <person name="Mochizuki T."/>
            <person name="Akimcheva S."/>
            <person name="Bowman J.L."/>
            <person name="Cognat V."/>
            <person name="Marechal-Drouard L."/>
            <person name="Ekker H."/>
            <person name="Hong S.F."/>
            <person name="Kohchi T."/>
            <person name="Lin S.S."/>
            <person name="Liu L.D."/>
            <person name="Nakamura Y."/>
            <person name="Valeeva L.R."/>
            <person name="Shakirov E.V."/>
            <person name="Shippen D.E."/>
            <person name="Wei W.L."/>
            <person name="Yagura M."/>
            <person name="Yamaoka S."/>
            <person name="Yamato K.T."/>
            <person name="Liu C."/>
            <person name="Berger F."/>
        </authorList>
    </citation>
    <scope>NUCLEOTIDE SEQUENCE [LARGE SCALE GENOMIC DNA]</scope>
    <source>
        <strain evidence="6">Tak-1</strain>
    </source>
</reference>
<feature type="region of interest" description="Disordered" evidence="2">
    <location>
        <begin position="130"/>
        <end position="153"/>
    </location>
</feature>
<dbReference type="PANTHER" id="PTHR33801">
    <property type="entry name" value="ABSCISIC STRESS-RIPENING PROTEIN 5"/>
    <property type="match status" value="1"/>
</dbReference>
<organism evidence="4 5">
    <name type="scientific">Marchantia polymorpha subsp. ruderalis</name>
    <dbReference type="NCBI Taxonomy" id="1480154"/>
    <lineage>
        <taxon>Eukaryota</taxon>
        <taxon>Viridiplantae</taxon>
        <taxon>Streptophyta</taxon>
        <taxon>Embryophyta</taxon>
        <taxon>Marchantiophyta</taxon>
        <taxon>Marchantiopsida</taxon>
        <taxon>Marchantiidae</taxon>
        <taxon>Marchantiales</taxon>
        <taxon>Marchantiaceae</taxon>
        <taxon>Marchantia</taxon>
    </lineage>
</organism>
<keyword evidence="5" id="KW-1185">Reference proteome</keyword>
<comment type="similarity">
    <text evidence="1">Belongs to the abscisic acid and water stress-induced protein family.</text>
</comment>
<reference evidence="4 5" key="1">
    <citation type="submission" date="2016-03" db="EMBL/GenBank/DDBJ databases">
        <title>Mechanisms controlling the formation of the plant cell surface in tip-growing cells are functionally conserved among land plants.</title>
        <authorList>
            <person name="Honkanen S."/>
            <person name="Jones V.A."/>
            <person name="Morieri G."/>
            <person name="Champion C."/>
            <person name="Hetherington A.J."/>
            <person name="Kelly S."/>
            <person name="Saint-Marcoux D."/>
            <person name="Proust H."/>
            <person name="Prescott H."/>
            <person name="Dolan L."/>
        </authorList>
    </citation>
    <scope>NUCLEOTIDE SEQUENCE [LARGE SCALE GENOMIC DNA]</scope>
    <source>
        <strain evidence="5">cv. Tak-1 and cv. Tak-2</strain>
        <tissue evidence="4">Whole gametophyte</tissue>
    </source>
</reference>
<reference evidence="3" key="2">
    <citation type="journal article" date="2019" name="Curr. Biol.">
        <title>Chromatin organization in early land plants reveals an ancestral association between H3K27me3, transposons, and constitutive heterochromatin.</title>
        <authorList>
            <person name="Montgomery S.A."/>
            <person name="Tanizawa Y."/>
            <person name="Galik B."/>
            <person name="Wang N."/>
            <person name="Ito T."/>
            <person name="Mochizuki T."/>
            <person name="Akimcheva S."/>
            <person name="Bowman J."/>
            <person name="Cognat V."/>
            <person name="Drouard L."/>
            <person name="Ekker H."/>
            <person name="Houng S."/>
            <person name="Kohchi T."/>
            <person name="Lin S."/>
            <person name="Liu L.D."/>
            <person name="Nakamura Y."/>
            <person name="Valeeva L.R."/>
            <person name="Shakirov E.V."/>
            <person name="Shippen D.E."/>
            <person name="Wei W."/>
            <person name="Yagura M."/>
            <person name="Yamaoka S."/>
            <person name="Yamato K.T."/>
            <person name="Liu C."/>
            <person name="Berger F."/>
        </authorList>
    </citation>
    <scope>NUCLEOTIDE SEQUENCE [LARGE SCALE GENOMIC DNA]</scope>
    <source>
        <strain evidence="3">Tak-1</strain>
    </source>
</reference>
<sequence length="153" mass="17734">MENHHHFGHHHHENEQHHEADHHHRRDDSPRRGDLLESDPGQHYKHSPTVETFPVTTVDFDHARSEERKHKKEEHHAELGALAAGAFAMHEHHKLKSGGEEDSGRHKLEEEIAGGLGVGAVGYALYEHHEKKKEEKEMEELEKRGHEKHGWFS</sequence>
<feature type="compositionally biased region" description="Basic and acidic residues" evidence="2">
    <location>
        <begin position="59"/>
        <end position="78"/>
    </location>
</feature>
<feature type="compositionally biased region" description="Low complexity" evidence="2">
    <location>
        <begin position="79"/>
        <end position="88"/>
    </location>
</feature>
<gene>
    <name evidence="4" type="ORF">AXG93_3158s1100</name>
    <name evidence="3" type="ORF">Mp_4g02020</name>
</gene>
<name>A0A176VK67_MARPO</name>
<evidence type="ECO:0000313" key="5">
    <source>
        <dbReference type="Proteomes" id="UP000077202"/>
    </source>
</evidence>
<dbReference type="EMBL" id="AP019869">
    <property type="protein sequence ID" value="BBN07218.1"/>
    <property type="molecule type" value="Genomic_DNA"/>
</dbReference>
<dbReference type="Proteomes" id="UP000077202">
    <property type="component" value="Unassembled WGS sequence"/>
</dbReference>
<evidence type="ECO:0000313" key="6">
    <source>
        <dbReference type="Proteomes" id="UP001162541"/>
    </source>
</evidence>
<dbReference type="Pfam" id="PF02496">
    <property type="entry name" value="ABA_WDS"/>
    <property type="match status" value="1"/>
</dbReference>
<evidence type="ECO:0000256" key="1">
    <source>
        <dbReference type="ARBA" id="ARBA00007160"/>
    </source>
</evidence>
<dbReference type="EMBL" id="LVLJ01003465">
    <property type="protein sequence ID" value="OAE21349.1"/>
    <property type="molecule type" value="Genomic_DNA"/>
</dbReference>
<dbReference type="InterPro" id="IPR003496">
    <property type="entry name" value="ABA_WDS"/>
</dbReference>
<dbReference type="AlphaFoldDB" id="A0A176VK67"/>
<feature type="compositionally biased region" description="Basic and acidic residues" evidence="2">
    <location>
        <begin position="12"/>
        <end position="35"/>
    </location>
</feature>
<proteinExistence type="inferred from homology"/>
<feature type="compositionally biased region" description="Basic and acidic residues" evidence="2">
    <location>
        <begin position="97"/>
        <end position="106"/>
    </location>
</feature>
<accession>A0A176VK67</accession>
<feature type="compositionally biased region" description="Basic residues" evidence="2">
    <location>
        <begin position="1"/>
        <end position="11"/>
    </location>
</feature>
<evidence type="ECO:0000256" key="2">
    <source>
        <dbReference type="SAM" id="MobiDB-lite"/>
    </source>
</evidence>
<evidence type="ECO:0000313" key="3">
    <source>
        <dbReference type="EMBL" id="BBN07218.1"/>
    </source>
</evidence>
<feature type="region of interest" description="Disordered" evidence="2">
    <location>
        <begin position="1"/>
        <end position="106"/>
    </location>
</feature>
<evidence type="ECO:0000313" key="4">
    <source>
        <dbReference type="EMBL" id="OAE21349.1"/>
    </source>
</evidence>
<dbReference type="Proteomes" id="UP001162541">
    <property type="component" value="Chromosome 4"/>
</dbReference>